<feature type="domain" description="DUF1468" evidence="2">
    <location>
        <begin position="8"/>
        <end position="141"/>
    </location>
</feature>
<dbReference type="AlphaFoldDB" id="A0A1Y5TA93"/>
<keyword evidence="1" id="KW-0812">Transmembrane</keyword>
<keyword evidence="1" id="KW-0472">Membrane</keyword>
<name>A0A1Y5TA93_9RHOB</name>
<accession>A0A1Y5TA93</accession>
<dbReference type="InterPro" id="IPR009936">
    <property type="entry name" value="DUF1468"/>
</dbReference>
<evidence type="ECO:0000313" key="3">
    <source>
        <dbReference type="EMBL" id="SLN58865.1"/>
    </source>
</evidence>
<dbReference type="EMBL" id="FWFO01000002">
    <property type="protein sequence ID" value="SLN58865.1"/>
    <property type="molecule type" value="Genomic_DNA"/>
</dbReference>
<gene>
    <name evidence="3" type="ORF">TRL7639_03266</name>
</gene>
<sequence length="141" mass="15554">MSHSADRASGLFFLLFGLAMYFYVNPTYIETVDSGNIAPATMPNIVSIVIAICGAVLIFRPTTQQVRDPALIFKTGLYVVVLVAGLYAMSWFGFEYVAPVLALILMLLIGERRPLWIGLGVVVMPVTIWFLVTQVLERALP</sequence>
<feature type="transmembrane region" description="Helical" evidence="1">
    <location>
        <begin position="41"/>
        <end position="59"/>
    </location>
</feature>
<feature type="transmembrane region" description="Helical" evidence="1">
    <location>
        <begin position="12"/>
        <end position="29"/>
    </location>
</feature>
<feature type="transmembrane region" description="Helical" evidence="1">
    <location>
        <begin position="114"/>
        <end position="132"/>
    </location>
</feature>
<evidence type="ECO:0000313" key="4">
    <source>
        <dbReference type="Proteomes" id="UP000193077"/>
    </source>
</evidence>
<dbReference type="Proteomes" id="UP000193077">
    <property type="component" value="Unassembled WGS sequence"/>
</dbReference>
<keyword evidence="1" id="KW-1133">Transmembrane helix</keyword>
<protein>
    <submittedName>
        <fullName evidence="3">Tripartite tricarboxylate transporter TctB family protein</fullName>
    </submittedName>
</protein>
<organism evidence="3 4">
    <name type="scientific">Falsiruegeria litorea R37</name>
    <dbReference type="NCBI Taxonomy" id="1200284"/>
    <lineage>
        <taxon>Bacteria</taxon>
        <taxon>Pseudomonadati</taxon>
        <taxon>Pseudomonadota</taxon>
        <taxon>Alphaproteobacteria</taxon>
        <taxon>Rhodobacterales</taxon>
        <taxon>Roseobacteraceae</taxon>
        <taxon>Falsiruegeria</taxon>
    </lineage>
</organism>
<dbReference type="OrthoDB" id="7860650at2"/>
<evidence type="ECO:0000256" key="1">
    <source>
        <dbReference type="SAM" id="Phobius"/>
    </source>
</evidence>
<keyword evidence="4" id="KW-1185">Reference proteome</keyword>
<feature type="transmembrane region" description="Helical" evidence="1">
    <location>
        <begin position="71"/>
        <end position="94"/>
    </location>
</feature>
<evidence type="ECO:0000259" key="2">
    <source>
        <dbReference type="Pfam" id="PF07331"/>
    </source>
</evidence>
<dbReference type="RefSeq" id="WP_085796888.1">
    <property type="nucleotide sequence ID" value="NZ_FWFO01000002.1"/>
</dbReference>
<reference evidence="3 4" key="1">
    <citation type="submission" date="2017-03" db="EMBL/GenBank/DDBJ databases">
        <authorList>
            <person name="Afonso C.L."/>
            <person name="Miller P.J."/>
            <person name="Scott M.A."/>
            <person name="Spackman E."/>
            <person name="Goraichik I."/>
            <person name="Dimitrov K.M."/>
            <person name="Suarez D.L."/>
            <person name="Swayne D.E."/>
        </authorList>
    </citation>
    <scope>NUCLEOTIDE SEQUENCE [LARGE SCALE GENOMIC DNA]</scope>
    <source>
        <strain evidence="3 4">CECT 7639</strain>
    </source>
</reference>
<proteinExistence type="predicted"/>
<dbReference type="Pfam" id="PF07331">
    <property type="entry name" value="TctB"/>
    <property type="match status" value="1"/>
</dbReference>